<dbReference type="InterPro" id="IPR001466">
    <property type="entry name" value="Beta-lactam-related"/>
</dbReference>
<feature type="domain" description="Beta-lactamase-related" evidence="1">
    <location>
        <begin position="300"/>
        <end position="622"/>
    </location>
</feature>
<evidence type="ECO:0000259" key="1">
    <source>
        <dbReference type="Pfam" id="PF00144"/>
    </source>
</evidence>
<gene>
    <name evidence="2" type="ORF">D9753_18265</name>
</gene>
<evidence type="ECO:0000313" key="2">
    <source>
        <dbReference type="EMBL" id="AYN40524.1"/>
    </source>
</evidence>
<dbReference type="PANTHER" id="PTHR46825">
    <property type="entry name" value="D-ALANYL-D-ALANINE-CARBOXYPEPTIDASE/ENDOPEPTIDASE AMPH"/>
    <property type="match status" value="1"/>
</dbReference>
<keyword evidence="2" id="KW-0378">Hydrolase</keyword>
<dbReference type="EMBL" id="CP033073">
    <property type="protein sequence ID" value="AYN40524.1"/>
    <property type="molecule type" value="Genomic_DNA"/>
</dbReference>
<dbReference type="OrthoDB" id="262125at2"/>
<accession>A0A3G2JE84</accession>
<dbReference type="KEGG" id="sdd:D9753_18265"/>
<dbReference type="GO" id="GO:0016787">
    <property type="term" value="F:hydrolase activity"/>
    <property type="evidence" value="ECO:0007669"/>
    <property type="project" value="UniProtKB-KW"/>
</dbReference>
<sequence length="638" mass="70458">MRVTRGGFNMSPAVVKTDLTDGQYQDAFQDLTRVKGMRLVEICGYEVNGQARYSAIWEPPHGLDPVQDYITKHAMSPTDYDLLNDQWWIQGYRPVRVNCYSVGDKTLIAFIWASDPGLNDQQTNIGRPNILNLAQHLREVRAQGARIVDIDCYTSWEPNPDYLGPGPAPLVWVTRFASIWAPADGRDWDVSLPANSDVYQAEFNRQIDLGRFPARVSGFNLGGKQHFVALFEELRGNARQARHGRSSVNYDSDRLQFESTNWRQIAVGGYSVGHGTGAVQRFNPIWEYRDANTVIPGLAATFMRDFEVPGLSLAVAKGGRLVYAAGFGLADKTTGTQVTPSSLFRIASVSKPITAVALMRLAAEGRIHPDEDRVFGPGGRLSALGTPVDSRAAQIGVRHLMEHSCGGWSNAAPNDPMYSKPELSARDLITDVLTHRSLDHAPGTAYAYSNFGYCVLGRIIEEVTTQTYEDYVRQNVLLPCGVQDMFIAGNTAMERRPGEVTYYGLDGDDPYGIPVHRMDAHGGWLATPTDLLRFVVRVDGLPTPPDLLPAEQITYMTTASGLPGSGDYAKGWHVTSDGNWWHDGILEGTASILVRTTDGYCWAAVTNTGRKNSTTSGLDDLMWKIHDRVDVWPTNEPL</sequence>
<keyword evidence="3" id="KW-1185">Reference proteome</keyword>
<dbReference type="AlphaFoldDB" id="A0A3G2JE84"/>
<proteinExistence type="predicted"/>
<reference evidence="2 3" key="1">
    <citation type="submission" date="2018-10" db="EMBL/GenBank/DDBJ databases">
        <title>The genome of Streptomyces dangxiongensis Z022.</title>
        <authorList>
            <person name="Zhang B."/>
        </authorList>
    </citation>
    <scope>NUCLEOTIDE SEQUENCE [LARGE SCALE GENOMIC DNA]</scope>
    <source>
        <strain evidence="2 3">Z022</strain>
    </source>
</reference>
<dbReference type="Pfam" id="PF17660">
    <property type="entry name" value="BTRD1"/>
    <property type="match status" value="4"/>
</dbReference>
<dbReference type="Proteomes" id="UP000268329">
    <property type="component" value="Chromosome"/>
</dbReference>
<dbReference type="PANTHER" id="PTHR46825:SF7">
    <property type="entry name" value="D-ALANYL-D-ALANINE CARBOXYPEPTIDASE"/>
    <property type="match status" value="1"/>
</dbReference>
<name>A0A3G2JE84_9ACTN</name>
<evidence type="ECO:0000313" key="3">
    <source>
        <dbReference type="Proteomes" id="UP000268329"/>
    </source>
</evidence>
<dbReference type="SUPFAM" id="SSF56601">
    <property type="entry name" value="beta-lactamase/transpeptidase-like"/>
    <property type="match status" value="1"/>
</dbReference>
<dbReference type="InterPro" id="IPR049511">
    <property type="entry name" value="PGH-like_rpt"/>
</dbReference>
<dbReference type="InterPro" id="IPR050491">
    <property type="entry name" value="AmpC-like"/>
</dbReference>
<dbReference type="Gene3D" id="3.40.710.10">
    <property type="entry name" value="DD-peptidase/beta-lactamase superfamily"/>
    <property type="match status" value="1"/>
</dbReference>
<dbReference type="Pfam" id="PF00144">
    <property type="entry name" value="Beta-lactamase"/>
    <property type="match status" value="1"/>
</dbReference>
<dbReference type="InterPro" id="IPR012338">
    <property type="entry name" value="Beta-lactam/transpept-like"/>
</dbReference>
<organism evidence="2 3">
    <name type="scientific">Streptomyces dangxiongensis</name>
    <dbReference type="NCBI Taxonomy" id="1442032"/>
    <lineage>
        <taxon>Bacteria</taxon>
        <taxon>Bacillati</taxon>
        <taxon>Actinomycetota</taxon>
        <taxon>Actinomycetes</taxon>
        <taxon>Kitasatosporales</taxon>
        <taxon>Streptomycetaceae</taxon>
        <taxon>Streptomyces</taxon>
    </lineage>
</organism>
<protein>
    <submittedName>
        <fullName evidence="2">Class A beta-lactamase-related serine hydrolase</fullName>
    </submittedName>
</protein>